<dbReference type="EMBL" id="BARS01027255">
    <property type="protein sequence ID" value="GAG09886.1"/>
    <property type="molecule type" value="Genomic_DNA"/>
</dbReference>
<organism evidence="1">
    <name type="scientific">marine sediment metagenome</name>
    <dbReference type="NCBI Taxonomy" id="412755"/>
    <lineage>
        <taxon>unclassified sequences</taxon>
        <taxon>metagenomes</taxon>
        <taxon>ecological metagenomes</taxon>
    </lineage>
</organism>
<protein>
    <submittedName>
        <fullName evidence="1">Uncharacterized protein</fullName>
    </submittedName>
</protein>
<evidence type="ECO:0000313" key="1">
    <source>
        <dbReference type="EMBL" id="GAG09886.1"/>
    </source>
</evidence>
<gene>
    <name evidence="1" type="ORF">S01H1_42833</name>
</gene>
<comment type="caution">
    <text evidence="1">The sequence shown here is derived from an EMBL/GenBank/DDBJ whole genome shotgun (WGS) entry which is preliminary data.</text>
</comment>
<dbReference type="AlphaFoldDB" id="X0WB46"/>
<name>X0WB46_9ZZZZ</name>
<accession>X0WB46</accession>
<sequence length="53" mass="5897">MGNGLSIALTIHLHNEAQKTRKKDLSKIAKNTSHVDTAIIYNENLLLPVTKQN</sequence>
<proteinExistence type="predicted"/>
<reference evidence="1" key="1">
    <citation type="journal article" date="2014" name="Front. Microbiol.">
        <title>High frequency of phylogenetically diverse reductive dehalogenase-homologous genes in deep subseafloor sedimentary metagenomes.</title>
        <authorList>
            <person name="Kawai M."/>
            <person name="Futagami T."/>
            <person name="Toyoda A."/>
            <person name="Takaki Y."/>
            <person name="Nishi S."/>
            <person name="Hori S."/>
            <person name="Arai W."/>
            <person name="Tsubouchi T."/>
            <person name="Morono Y."/>
            <person name="Uchiyama I."/>
            <person name="Ito T."/>
            <person name="Fujiyama A."/>
            <person name="Inagaki F."/>
            <person name="Takami H."/>
        </authorList>
    </citation>
    <scope>NUCLEOTIDE SEQUENCE</scope>
    <source>
        <strain evidence="1">Expedition CK06-06</strain>
    </source>
</reference>